<evidence type="ECO:0000256" key="4">
    <source>
        <dbReference type="ARBA" id="ARBA00022525"/>
    </source>
</evidence>
<dbReference type="Pfam" id="PF00353">
    <property type="entry name" value="HemolysinCabind"/>
    <property type="match status" value="4"/>
</dbReference>
<organism evidence="8 9">
    <name type="scientific">Mariniblastus fucicola</name>
    <dbReference type="NCBI Taxonomy" id="980251"/>
    <lineage>
        <taxon>Bacteria</taxon>
        <taxon>Pseudomonadati</taxon>
        <taxon>Planctomycetota</taxon>
        <taxon>Planctomycetia</taxon>
        <taxon>Pirellulales</taxon>
        <taxon>Pirellulaceae</taxon>
        <taxon>Mariniblastus</taxon>
    </lineage>
</organism>
<keyword evidence="9" id="KW-1185">Reference proteome</keyword>
<evidence type="ECO:0000256" key="2">
    <source>
        <dbReference type="ARBA" id="ARBA00004613"/>
    </source>
</evidence>
<dbReference type="GO" id="GO:0005576">
    <property type="term" value="C:extracellular region"/>
    <property type="evidence" value="ECO:0007669"/>
    <property type="project" value="UniProtKB-SubCell"/>
</dbReference>
<dbReference type="SUPFAM" id="SSF54534">
    <property type="entry name" value="FKBP-like"/>
    <property type="match status" value="1"/>
</dbReference>
<dbReference type="InterPro" id="IPR018511">
    <property type="entry name" value="Hemolysin-typ_Ca-bd_CS"/>
</dbReference>
<dbReference type="PROSITE" id="PS00330">
    <property type="entry name" value="HEMOLYSIN_CALCIUM"/>
    <property type="match status" value="2"/>
</dbReference>
<evidence type="ECO:0000256" key="3">
    <source>
        <dbReference type="ARBA" id="ARBA00013194"/>
    </source>
</evidence>
<feature type="domain" description="PPIase FKBP-type" evidence="7">
    <location>
        <begin position="381"/>
        <end position="462"/>
    </location>
</feature>
<name>A0A5B9PP71_9BACT</name>
<dbReference type="InterPro" id="IPR050557">
    <property type="entry name" value="RTX_toxin/Mannuronan_C5-epim"/>
</dbReference>
<dbReference type="GO" id="GO:0005509">
    <property type="term" value="F:calcium ion binding"/>
    <property type="evidence" value="ECO:0007669"/>
    <property type="project" value="InterPro"/>
</dbReference>
<keyword evidence="4" id="KW-0964">Secreted</keyword>
<gene>
    <name evidence="8" type="primary">fklB</name>
    <name evidence="8" type="ORF">MFFC18_39690</name>
</gene>
<dbReference type="InterPro" id="IPR001343">
    <property type="entry name" value="Hemolysn_Ca-bd"/>
</dbReference>
<comment type="catalytic activity">
    <reaction evidence="1 6">
        <text>[protein]-peptidylproline (omega=180) = [protein]-peptidylproline (omega=0)</text>
        <dbReference type="Rhea" id="RHEA:16237"/>
        <dbReference type="Rhea" id="RHEA-COMP:10747"/>
        <dbReference type="Rhea" id="RHEA-COMP:10748"/>
        <dbReference type="ChEBI" id="CHEBI:83833"/>
        <dbReference type="ChEBI" id="CHEBI:83834"/>
        <dbReference type="EC" id="5.2.1.8"/>
    </reaction>
</comment>
<dbReference type="InterPro" id="IPR011049">
    <property type="entry name" value="Serralysin-like_metalloprot_C"/>
</dbReference>
<accession>A0A5B9PP71</accession>
<comment type="subcellular location">
    <subcellularLocation>
        <location evidence="2">Secreted</location>
    </subcellularLocation>
</comment>
<dbReference type="RefSeq" id="WP_075082396.1">
    <property type="nucleotide sequence ID" value="NZ_CP042912.1"/>
</dbReference>
<dbReference type="PANTHER" id="PTHR38340">
    <property type="entry name" value="S-LAYER PROTEIN"/>
    <property type="match status" value="1"/>
</dbReference>
<evidence type="ECO:0000256" key="1">
    <source>
        <dbReference type="ARBA" id="ARBA00000971"/>
    </source>
</evidence>
<dbReference type="Gene3D" id="3.10.50.40">
    <property type="match status" value="1"/>
</dbReference>
<dbReference type="Pfam" id="PF00254">
    <property type="entry name" value="FKBP_C"/>
    <property type="match status" value="1"/>
</dbReference>
<dbReference type="SUPFAM" id="SSF51120">
    <property type="entry name" value="beta-Roll"/>
    <property type="match status" value="2"/>
</dbReference>
<dbReference type="InterPro" id="IPR046357">
    <property type="entry name" value="PPIase_dom_sf"/>
</dbReference>
<evidence type="ECO:0000259" key="7">
    <source>
        <dbReference type="PROSITE" id="PS50059"/>
    </source>
</evidence>
<dbReference type="OrthoDB" id="280278at2"/>
<dbReference type="Proteomes" id="UP000322214">
    <property type="component" value="Chromosome"/>
</dbReference>
<evidence type="ECO:0000256" key="6">
    <source>
        <dbReference type="PROSITE-ProRule" id="PRU00277"/>
    </source>
</evidence>
<dbReference type="GO" id="GO:0003755">
    <property type="term" value="F:peptidyl-prolyl cis-trans isomerase activity"/>
    <property type="evidence" value="ECO:0007669"/>
    <property type="project" value="UniProtKB-KW"/>
</dbReference>
<protein>
    <recommendedName>
        <fullName evidence="3 6">peptidylprolyl isomerase</fullName>
        <ecNumber evidence="3 6">5.2.1.8</ecNumber>
    </recommendedName>
</protein>
<dbReference type="EC" id="5.2.1.8" evidence="3 6"/>
<dbReference type="PRINTS" id="PR00313">
    <property type="entry name" value="CABNDNGRPT"/>
</dbReference>
<dbReference type="InterPro" id="IPR001179">
    <property type="entry name" value="PPIase_FKBP_dom"/>
</dbReference>
<dbReference type="EMBL" id="CP042912">
    <property type="protein sequence ID" value="QEG24053.1"/>
    <property type="molecule type" value="Genomic_DNA"/>
</dbReference>
<dbReference type="KEGG" id="mff:MFFC18_39690"/>
<keyword evidence="6 8" id="KW-0413">Isomerase</keyword>
<evidence type="ECO:0000313" key="9">
    <source>
        <dbReference type="Proteomes" id="UP000322214"/>
    </source>
</evidence>
<dbReference type="AlphaFoldDB" id="A0A5B9PP71"/>
<dbReference type="Gene3D" id="2.150.10.10">
    <property type="entry name" value="Serralysin-like metalloprotease, C-terminal"/>
    <property type="match status" value="3"/>
</dbReference>
<evidence type="ECO:0000256" key="5">
    <source>
        <dbReference type="ARBA" id="ARBA00023110"/>
    </source>
</evidence>
<proteinExistence type="predicted"/>
<dbReference type="STRING" id="980251.GCA_001642875_04131"/>
<reference evidence="8 9" key="1">
    <citation type="submission" date="2019-08" db="EMBL/GenBank/DDBJ databases">
        <title>Deep-cultivation of Planctomycetes and their phenomic and genomic characterization uncovers novel biology.</title>
        <authorList>
            <person name="Wiegand S."/>
            <person name="Jogler M."/>
            <person name="Boedeker C."/>
            <person name="Pinto D."/>
            <person name="Vollmers J."/>
            <person name="Rivas-Marin E."/>
            <person name="Kohn T."/>
            <person name="Peeters S.H."/>
            <person name="Heuer A."/>
            <person name="Rast P."/>
            <person name="Oberbeckmann S."/>
            <person name="Bunk B."/>
            <person name="Jeske O."/>
            <person name="Meyerdierks A."/>
            <person name="Storesund J.E."/>
            <person name="Kallscheuer N."/>
            <person name="Luecker S."/>
            <person name="Lage O.M."/>
            <person name="Pohl T."/>
            <person name="Merkel B.J."/>
            <person name="Hornburger P."/>
            <person name="Mueller R.-W."/>
            <person name="Bruemmer F."/>
            <person name="Labrenz M."/>
            <person name="Spormann A.M."/>
            <person name="Op den Camp H."/>
            <person name="Overmann J."/>
            <person name="Amann R."/>
            <person name="Jetten M.S.M."/>
            <person name="Mascher T."/>
            <person name="Medema M.H."/>
            <person name="Devos D.P."/>
            <person name="Kaster A.-K."/>
            <person name="Ovreas L."/>
            <person name="Rohde M."/>
            <person name="Galperin M.Y."/>
            <person name="Jogler C."/>
        </authorList>
    </citation>
    <scope>NUCLEOTIDE SEQUENCE [LARGE SCALE GENOMIC DNA]</scope>
    <source>
        <strain evidence="8 9">FC18</strain>
    </source>
</reference>
<dbReference type="PROSITE" id="PS50059">
    <property type="entry name" value="FKBP_PPIASE"/>
    <property type="match status" value="1"/>
</dbReference>
<sequence>MARSRNNRTKLAYGALENRCLLANSVFFLNTGTSTLHIQAGETDVVDATYTNEMTISIDTETNELVVTEPDAAEQRFDSADITRISYRGTPGDDFFSNETDISTRVVGYAGNDMIFSGGGDDVVIAANGDDTVYPGNGNDYVAGGQGNDHVIETDESTGNDRLFGGPGDDILEGGMGADFVAGHEGNDMLYGGSENDSILGHDGLDQMFGGSGRDFMYGGDGNDEMFGEYGRDRILGQAGNDTISGGFGDDVALGGDGNDTIDGDEGNDRLVGNLGNDILRGGVGADSLIAATPSPDGNTSGFDTVEAGDDTDIDYAIIHPGSDTATMGEEDNVADSEIIRRNLQVRFLDQNLGNGGWQETASGLQYRTVILGTGDTPVATDTVRVNYEGSFIDGTLFDANDGITFQLNQVISGWTEGLQLIQVGATIELAIPAELAYGENYYAGIPGGSTLLFTVDLIEIVS</sequence>
<evidence type="ECO:0000313" key="8">
    <source>
        <dbReference type="EMBL" id="QEG24053.1"/>
    </source>
</evidence>
<keyword evidence="5 6" id="KW-0697">Rotamase</keyword>
<dbReference type="PANTHER" id="PTHR38340:SF1">
    <property type="entry name" value="S-LAYER PROTEIN"/>
    <property type="match status" value="1"/>
</dbReference>